<keyword evidence="2" id="KW-1185">Reference proteome</keyword>
<gene>
    <name evidence="1" type="ORF">ACFOW1_14525</name>
</gene>
<proteinExistence type="predicted"/>
<evidence type="ECO:0000313" key="2">
    <source>
        <dbReference type="Proteomes" id="UP001595906"/>
    </source>
</evidence>
<dbReference type="EMBL" id="JBHSDC010000029">
    <property type="protein sequence ID" value="MFC4233114.1"/>
    <property type="molecule type" value="Genomic_DNA"/>
</dbReference>
<dbReference type="SUPFAM" id="SSF53448">
    <property type="entry name" value="Nucleotide-diphospho-sugar transferases"/>
    <property type="match status" value="1"/>
</dbReference>
<dbReference type="Gene3D" id="3.90.550.10">
    <property type="entry name" value="Spore Coat Polysaccharide Biosynthesis Protein SpsA, Chain A"/>
    <property type="match status" value="1"/>
</dbReference>
<organism evidence="1 2">
    <name type="scientific">Parasediminibacterium paludis</name>
    <dbReference type="NCBI Taxonomy" id="908966"/>
    <lineage>
        <taxon>Bacteria</taxon>
        <taxon>Pseudomonadati</taxon>
        <taxon>Bacteroidota</taxon>
        <taxon>Chitinophagia</taxon>
        <taxon>Chitinophagales</taxon>
        <taxon>Chitinophagaceae</taxon>
        <taxon>Parasediminibacterium</taxon>
    </lineage>
</organism>
<protein>
    <recommendedName>
        <fullName evidence="3">GT2 family glycosyltransferase</fullName>
    </recommendedName>
</protein>
<comment type="caution">
    <text evidence="1">The sequence shown here is derived from an EMBL/GenBank/DDBJ whole genome shotgun (WGS) entry which is preliminary data.</text>
</comment>
<sequence length="275" mass="31956">MLLVTIVLYKKKIVNSSTLLGLIESKSVFNANGCKLLLVDNSPETLNEIDLKTLHTTFINFEYKHFPENKSLASIYNEFIKGYSNATSFEYLVLLDDDSKVSVDFINTIISTIETNYDVPLLLPIVYNNKIIVSPALDYVAFTRRFKQVKPGRISSKFITAINSGMVISLKYIKKIKFHYDESLTNYGTDDYFMKHYRYNNKSVIVMPYKFTHSLSFFDNDELDVKIKVFKACRNSKIILYKDNFFHYSLALFYAICSSLKQSVKYRTIKFLYVN</sequence>
<reference evidence="2" key="1">
    <citation type="journal article" date="2019" name="Int. J. Syst. Evol. Microbiol.">
        <title>The Global Catalogue of Microorganisms (GCM) 10K type strain sequencing project: providing services to taxonomists for standard genome sequencing and annotation.</title>
        <authorList>
            <consortium name="The Broad Institute Genomics Platform"/>
            <consortium name="The Broad Institute Genome Sequencing Center for Infectious Disease"/>
            <person name="Wu L."/>
            <person name="Ma J."/>
        </authorList>
    </citation>
    <scope>NUCLEOTIDE SEQUENCE [LARGE SCALE GENOMIC DNA]</scope>
    <source>
        <strain evidence="2">CECT 8010</strain>
    </source>
</reference>
<dbReference type="Proteomes" id="UP001595906">
    <property type="component" value="Unassembled WGS sequence"/>
</dbReference>
<name>A0ABV8Q1A7_9BACT</name>
<evidence type="ECO:0008006" key="3">
    <source>
        <dbReference type="Google" id="ProtNLM"/>
    </source>
</evidence>
<accession>A0ABV8Q1A7</accession>
<dbReference type="RefSeq" id="WP_379015248.1">
    <property type="nucleotide sequence ID" value="NZ_JBHSDC010000029.1"/>
</dbReference>
<evidence type="ECO:0000313" key="1">
    <source>
        <dbReference type="EMBL" id="MFC4233114.1"/>
    </source>
</evidence>
<dbReference type="InterPro" id="IPR029044">
    <property type="entry name" value="Nucleotide-diphossugar_trans"/>
</dbReference>